<keyword evidence="2" id="KW-1185">Reference proteome</keyword>
<evidence type="ECO:0000313" key="1">
    <source>
        <dbReference type="EMBL" id="RXJ03935.1"/>
    </source>
</evidence>
<name>A0A4V1LGU3_9BACI</name>
<proteinExistence type="predicted"/>
<protein>
    <submittedName>
        <fullName evidence="1">Sporulation protein</fullName>
    </submittedName>
</protein>
<dbReference type="Pfam" id="PF14069">
    <property type="entry name" value="SpoVIF"/>
    <property type="match status" value="1"/>
</dbReference>
<sequence length="97" mass="11094">MLKLTFREDIIVEKNNNLFDNLEKKTNVKQQDIFNLANSVSGANFKDEQTVRNLIQQVSKLANKPVPKEKEDELVKAITNNNLPLDFASLSKMFGKK</sequence>
<dbReference type="RefSeq" id="WP_129076278.1">
    <property type="nucleotide sequence ID" value="NZ_QOUX01000001.1"/>
</dbReference>
<dbReference type="OrthoDB" id="2474248at2"/>
<reference evidence="1 2" key="1">
    <citation type="journal article" date="2019" name="Int. J. Syst. Evol. Microbiol.">
        <title>Anaerobacillus alkaliphilus sp. nov., a novel alkaliphilic and moderately halophilic bacterium.</title>
        <authorList>
            <person name="Borsodi A.K."/>
            <person name="Aszalos J.M."/>
            <person name="Bihari P."/>
            <person name="Nagy I."/>
            <person name="Schumann P."/>
            <person name="Sproer C."/>
            <person name="Kovacs A.L."/>
            <person name="Boka K."/>
            <person name="Dobosy P."/>
            <person name="Ovari M."/>
            <person name="Szili-Kovacs T."/>
            <person name="Toth E."/>
        </authorList>
    </citation>
    <scope>NUCLEOTIDE SEQUENCE [LARGE SCALE GENOMIC DNA]</scope>
    <source>
        <strain evidence="1 2">B16-10</strain>
    </source>
</reference>
<dbReference type="EMBL" id="QOUX01000001">
    <property type="protein sequence ID" value="RXJ03935.1"/>
    <property type="molecule type" value="Genomic_DNA"/>
</dbReference>
<evidence type="ECO:0000313" key="2">
    <source>
        <dbReference type="Proteomes" id="UP000290649"/>
    </source>
</evidence>
<gene>
    <name evidence="1" type="ORF">DS745_00655</name>
</gene>
<organism evidence="1 2">
    <name type="scientific">Anaerobacillus alkaliphilus</name>
    <dbReference type="NCBI Taxonomy" id="1548597"/>
    <lineage>
        <taxon>Bacteria</taxon>
        <taxon>Bacillati</taxon>
        <taxon>Bacillota</taxon>
        <taxon>Bacilli</taxon>
        <taxon>Bacillales</taxon>
        <taxon>Bacillaceae</taxon>
        <taxon>Anaerobacillus</taxon>
    </lineage>
</organism>
<dbReference type="Proteomes" id="UP000290649">
    <property type="component" value="Unassembled WGS sequence"/>
</dbReference>
<comment type="caution">
    <text evidence="1">The sequence shown here is derived from an EMBL/GenBank/DDBJ whole genome shotgun (WGS) entry which is preliminary data.</text>
</comment>
<dbReference type="InterPro" id="IPR025942">
    <property type="entry name" value="SpoVIF"/>
</dbReference>
<dbReference type="AlphaFoldDB" id="A0A4V1LGU3"/>
<accession>A0A4V1LGU3</accession>